<feature type="region of interest" description="Disordered" evidence="1">
    <location>
        <begin position="148"/>
        <end position="198"/>
    </location>
</feature>
<dbReference type="AlphaFoldDB" id="A0AAV7NMX9"/>
<evidence type="ECO:0000313" key="2">
    <source>
        <dbReference type="EMBL" id="KAJ1116894.1"/>
    </source>
</evidence>
<dbReference type="EMBL" id="JANPWB010000012">
    <property type="protein sequence ID" value="KAJ1116894.1"/>
    <property type="molecule type" value="Genomic_DNA"/>
</dbReference>
<reference evidence="2" key="1">
    <citation type="journal article" date="2022" name="bioRxiv">
        <title>Sequencing and chromosome-scale assembly of the giantPleurodeles waltlgenome.</title>
        <authorList>
            <person name="Brown T."/>
            <person name="Elewa A."/>
            <person name="Iarovenko S."/>
            <person name="Subramanian E."/>
            <person name="Araus A.J."/>
            <person name="Petzold A."/>
            <person name="Susuki M."/>
            <person name="Suzuki K.-i.T."/>
            <person name="Hayashi T."/>
            <person name="Toyoda A."/>
            <person name="Oliveira C."/>
            <person name="Osipova E."/>
            <person name="Leigh N.D."/>
            <person name="Simon A."/>
            <person name="Yun M.H."/>
        </authorList>
    </citation>
    <scope>NUCLEOTIDE SEQUENCE</scope>
    <source>
        <strain evidence="2">20211129_DDA</strain>
        <tissue evidence="2">Liver</tissue>
    </source>
</reference>
<evidence type="ECO:0000256" key="1">
    <source>
        <dbReference type="SAM" id="MobiDB-lite"/>
    </source>
</evidence>
<organism evidence="2 3">
    <name type="scientific">Pleurodeles waltl</name>
    <name type="common">Iberian ribbed newt</name>
    <dbReference type="NCBI Taxonomy" id="8319"/>
    <lineage>
        <taxon>Eukaryota</taxon>
        <taxon>Metazoa</taxon>
        <taxon>Chordata</taxon>
        <taxon>Craniata</taxon>
        <taxon>Vertebrata</taxon>
        <taxon>Euteleostomi</taxon>
        <taxon>Amphibia</taxon>
        <taxon>Batrachia</taxon>
        <taxon>Caudata</taxon>
        <taxon>Salamandroidea</taxon>
        <taxon>Salamandridae</taxon>
        <taxon>Pleurodelinae</taxon>
        <taxon>Pleurodeles</taxon>
    </lineage>
</organism>
<evidence type="ECO:0000313" key="3">
    <source>
        <dbReference type="Proteomes" id="UP001066276"/>
    </source>
</evidence>
<accession>A0AAV7NMX9</accession>
<name>A0AAV7NMX9_PLEWA</name>
<protein>
    <submittedName>
        <fullName evidence="2">Uncharacterized protein</fullName>
    </submittedName>
</protein>
<keyword evidence="3" id="KW-1185">Reference proteome</keyword>
<feature type="region of interest" description="Disordered" evidence="1">
    <location>
        <begin position="36"/>
        <end position="100"/>
    </location>
</feature>
<feature type="compositionally biased region" description="Basic and acidic residues" evidence="1">
    <location>
        <begin position="166"/>
        <end position="184"/>
    </location>
</feature>
<dbReference type="Proteomes" id="UP001066276">
    <property type="component" value="Chromosome 8"/>
</dbReference>
<comment type="caution">
    <text evidence="2">The sequence shown here is derived from an EMBL/GenBank/DDBJ whole genome shotgun (WGS) entry which is preliminary data.</text>
</comment>
<gene>
    <name evidence="2" type="ORF">NDU88_005099</name>
</gene>
<sequence>MLSSLKRGKMLPSILAGITGARELWNQLPSEILFQPRQSQKQACADSASAALETQPGRRPSVPADRPQGEKRSSKQRGTAWGRGEPRALGHPSEAGVCRGEVEEIDLPGIRGELQDEEQQSDLSWDGVVQDRQTTDLNRGMVGTVERWEESGDHSLEQLVPSTSRGSKEIEAAQDPRGEEKAEPRAAGQTNEGSEKTAKFKCSDVRMVQWNGRAGAPVGVLGHQQATDMVARSIIGVALQYLDRGALGGHKQEKIDLKELQG</sequence>
<proteinExistence type="predicted"/>